<evidence type="ECO:0000313" key="3">
    <source>
        <dbReference type="Proteomes" id="UP000257045"/>
    </source>
</evidence>
<dbReference type="RefSeq" id="WP_115569561.1">
    <property type="nucleotide sequence ID" value="NZ_NXLV01000006.1"/>
</dbReference>
<dbReference type="AlphaFoldDB" id="A0A3D8J0T1"/>
<protein>
    <recommendedName>
        <fullName evidence="1">RiboL-PSP-HEPN domain-containing protein</fullName>
    </recommendedName>
</protein>
<evidence type="ECO:0000259" key="1">
    <source>
        <dbReference type="Pfam" id="PF18735"/>
    </source>
</evidence>
<sequence>MKYKIARYLKQNSETLIIFERSKQIKELKQELNHNGHHVICYALMLATTSLEEALKGIFKTYLNYHNTHGYILNFVYCSIKRQFSFDYHNIADILGKFDLSLKDKFKNRVQNNENKEKILDHVKSLLTTRNVFAHTGKISSGTSINTIIKQYKSAVILMGILISVLNLVEE</sequence>
<organism evidence="2 3">
    <name type="scientific">Helicobacter brantae</name>
    <dbReference type="NCBI Taxonomy" id="375927"/>
    <lineage>
        <taxon>Bacteria</taxon>
        <taxon>Pseudomonadati</taxon>
        <taxon>Campylobacterota</taxon>
        <taxon>Epsilonproteobacteria</taxon>
        <taxon>Campylobacterales</taxon>
        <taxon>Helicobacteraceae</taxon>
        <taxon>Helicobacter</taxon>
    </lineage>
</organism>
<comment type="caution">
    <text evidence="2">The sequence shown here is derived from an EMBL/GenBank/DDBJ whole genome shotgun (WGS) entry which is preliminary data.</text>
</comment>
<proteinExistence type="predicted"/>
<feature type="domain" description="RiboL-PSP-HEPN" evidence="1">
    <location>
        <begin position="20"/>
        <end position="164"/>
    </location>
</feature>
<dbReference type="InterPro" id="IPR041519">
    <property type="entry name" value="HEPN_RiboL-PSP"/>
</dbReference>
<accession>A0A3D8J0T1</accession>
<name>A0A3D8J0T1_9HELI</name>
<keyword evidence="3" id="KW-1185">Reference proteome</keyword>
<evidence type="ECO:0000313" key="2">
    <source>
        <dbReference type="EMBL" id="RDU70816.1"/>
    </source>
</evidence>
<dbReference type="EMBL" id="NXLV01000006">
    <property type="protein sequence ID" value="RDU70816.1"/>
    <property type="molecule type" value="Genomic_DNA"/>
</dbReference>
<dbReference type="Pfam" id="PF18735">
    <property type="entry name" value="HEPN_RiboL-PSP"/>
    <property type="match status" value="1"/>
</dbReference>
<reference evidence="2 3" key="1">
    <citation type="submission" date="2018-04" db="EMBL/GenBank/DDBJ databases">
        <title>Novel Campyloabacter and Helicobacter Species and Strains.</title>
        <authorList>
            <person name="Mannion A.J."/>
            <person name="Shen Z."/>
            <person name="Fox J.G."/>
        </authorList>
    </citation>
    <scope>NUCLEOTIDE SEQUENCE [LARGE SCALE GENOMIC DNA]</scope>
    <source>
        <strain evidence="2 3">MIT 04-9366</strain>
    </source>
</reference>
<dbReference type="OrthoDB" id="7060140at2"/>
<dbReference type="Proteomes" id="UP000257045">
    <property type="component" value="Unassembled WGS sequence"/>
</dbReference>
<gene>
    <name evidence="2" type="ORF">CQA58_04655</name>
</gene>